<dbReference type="Proteomes" id="UP000694701">
    <property type="component" value="Unplaced"/>
</dbReference>
<reference evidence="1" key="1">
    <citation type="submission" date="2025-08" db="UniProtKB">
        <authorList>
            <consortium name="Ensembl"/>
        </authorList>
    </citation>
    <scope>IDENTIFICATION</scope>
</reference>
<dbReference type="GO" id="GO:0007127">
    <property type="term" value="P:meiosis I"/>
    <property type="evidence" value="ECO:0007669"/>
    <property type="project" value="InterPro"/>
</dbReference>
<dbReference type="Ensembl" id="ENSCCRT00020078713.1">
    <property type="protein sequence ID" value="ENSCCRP00020071665.1"/>
    <property type="gene ID" value="ENSCCRG00020033546.1"/>
</dbReference>
<accession>A0A8C2HY48</accession>
<proteinExistence type="predicted"/>
<evidence type="ECO:0000313" key="2">
    <source>
        <dbReference type="Proteomes" id="UP000694701"/>
    </source>
</evidence>
<protein>
    <submittedName>
        <fullName evidence="1">Meiosis 1 associated protein</fullName>
    </submittedName>
</protein>
<dbReference type="AlphaFoldDB" id="A0A8C2HY48"/>
<dbReference type="PANTHER" id="PTHR28642:SF1">
    <property type="entry name" value="MEIOSIS 1 ARREST PROTEIN"/>
    <property type="match status" value="1"/>
</dbReference>
<sequence length="332" mass="36901">DASPPWWSETSTVLCQALENKFFLASSLAGPAHLPLLSVFAVSVKLPFVPVKSNLTRLLSYIEELRSLPQEAALQQFKQYMCHTANGDFNSSCVEVRTFTAKTKVTPLFEETSRHVDNAALRRSISTAIFVSQDSFRSLPPVESLMLGTEMDLQLMEGTVVALENSLKMWLHDHGGDREHLRLLLPPLSHNRVLHHTLPTDLGVKTESMQDFQPPNKSLANQNPSSQCLRVVKYSQTRDWFLLVRSGSGSGSGVFSYYILQSSGSLSLLLKPVLTQELMLPCCLPVSLEDPPIPALASVKMPRPLLTLSHSRPCAPALFQDSYEEEDPLMIQ</sequence>
<dbReference type="GO" id="GO:0007283">
    <property type="term" value="P:spermatogenesis"/>
    <property type="evidence" value="ECO:0007669"/>
    <property type="project" value="InterPro"/>
</dbReference>
<dbReference type="PANTHER" id="PTHR28642">
    <property type="entry name" value="MEIOSIS 1 ARREST PROTEIN"/>
    <property type="match status" value="1"/>
</dbReference>
<dbReference type="InterPro" id="IPR033587">
    <property type="entry name" value="M1AP"/>
</dbReference>
<name>A0A8C2HY48_CYPCA</name>
<dbReference type="GO" id="GO:0051308">
    <property type="term" value="P:male meiosis chromosome separation"/>
    <property type="evidence" value="ECO:0007669"/>
    <property type="project" value="TreeGrafter"/>
</dbReference>
<organism evidence="1 2">
    <name type="scientific">Cyprinus carpio</name>
    <name type="common">Common carp</name>
    <dbReference type="NCBI Taxonomy" id="7962"/>
    <lineage>
        <taxon>Eukaryota</taxon>
        <taxon>Metazoa</taxon>
        <taxon>Chordata</taxon>
        <taxon>Craniata</taxon>
        <taxon>Vertebrata</taxon>
        <taxon>Euteleostomi</taxon>
        <taxon>Actinopterygii</taxon>
        <taxon>Neopterygii</taxon>
        <taxon>Teleostei</taxon>
        <taxon>Ostariophysi</taxon>
        <taxon>Cypriniformes</taxon>
        <taxon>Cyprinidae</taxon>
        <taxon>Cyprininae</taxon>
        <taxon>Cyprinus</taxon>
    </lineage>
</organism>
<evidence type="ECO:0000313" key="1">
    <source>
        <dbReference type="Ensembl" id="ENSCCRP00020071665.1"/>
    </source>
</evidence>